<dbReference type="PANTHER" id="PTHR32243">
    <property type="entry name" value="MALTOSE TRANSPORT SYSTEM PERMEASE-RELATED"/>
    <property type="match status" value="1"/>
</dbReference>
<protein>
    <submittedName>
        <fullName evidence="10">Carbohydrate ABC transporter permease</fullName>
    </submittedName>
</protein>
<keyword evidence="4 7" id="KW-0812">Transmembrane</keyword>
<comment type="caution">
    <text evidence="10">The sequence shown here is derived from an EMBL/GenBank/DDBJ whole genome shotgun (WGS) entry which is preliminary data.</text>
</comment>
<evidence type="ECO:0000259" key="9">
    <source>
        <dbReference type="PROSITE" id="PS50928"/>
    </source>
</evidence>
<dbReference type="AlphaFoldDB" id="A0AA90NEM1"/>
<gene>
    <name evidence="10" type="ORF">Q7X28_03910</name>
</gene>
<comment type="similarity">
    <text evidence="7">Belongs to the binding-protein-dependent transport system permease family.</text>
</comment>
<keyword evidence="2 7" id="KW-0813">Transport</keyword>
<keyword evidence="3" id="KW-1003">Cell membrane</keyword>
<dbReference type="InterPro" id="IPR050901">
    <property type="entry name" value="BP-dep_ABC_trans_perm"/>
</dbReference>
<organism evidence="10 11">
    <name type="scientific">Tsukamurella strandjordii</name>
    <dbReference type="NCBI Taxonomy" id="147577"/>
    <lineage>
        <taxon>Bacteria</taxon>
        <taxon>Bacillati</taxon>
        <taxon>Actinomycetota</taxon>
        <taxon>Actinomycetes</taxon>
        <taxon>Mycobacteriales</taxon>
        <taxon>Tsukamurellaceae</taxon>
        <taxon>Tsukamurella</taxon>
    </lineage>
</organism>
<evidence type="ECO:0000256" key="1">
    <source>
        <dbReference type="ARBA" id="ARBA00004651"/>
    </source>
</evidence>
<dbReference type="PROSITE" id="PS50928">
    <property type="entry name" value="ABC_TM1"/>
    <property type="match status" value="1"/>
</dbReference>
<reference evidence="10" key="1">
    <citation type="submission" date="2023-08" db="EMBL/GenBank/DDBJ databases">
        <title>The draft genome of Tsukamurella strandjordii strain 050030.</title>
        <authorList>
            <person name="Zhao F."/>
            <person name="Feng Y."/>
            <person name="Zong Z."/>
        </authorList>
    </citation>
    <scope>NUCLEOTIDE SEQUENCE</scope>
    <source>
        <strain evidence="10">050030</strain>
    </source>
</reference>
<dbReference type="CDD" id="cd06261">
    <property type="entry name" value="TM_PBP2"/>
    <property type="match status" value="1"/>
</dbReference>
<keyword evidence="6 7" id="KW-0472">Membrane</keyword>
<feature type="region of interest" description="Disordered" evidence="8">
    <location>
        <begin position="1"/>
        <end position="35"/>
    </location>
</feature>
<dbReference type="InterPro" id="IPR035906">
    <property type="entry name" value="MetI-like_sf"/>
</dbReference>
<dbReference type="GO" id="GO:0055085">
    <property type="term" value="P:transmembrane transport"/>
    <property type="evidence" value="ECO:0007669"/>
    <property type="project" value="InterPro"/>
</dbReference>
<dbReference type="Gene3D" id="1.10.3720.10">
    <property type="entry name" value="MetI-like"/>
    <property type="match status" value="1"/>
</dbReference>
<evidence type="ECO:0000313" key="10">
    <source>
        <dbReference type="EMBL" id="MDP0397065.1"/>
    </source>
</evidence>
<evidence type="ECO:0000256" key="8">
    <source>
        <dbReference type="SAM" id="MobiDB-lite"/>
    </source>
</evidence>
<keyword evidence="11" id="KW-1185">Reference proteome</keyword>
<name>A0AA90NEM1_9ACTN</name>
<dbReference type="EMBL" id="JAUTIX010000001">
    <property type="protein sequence ID" value="MDP0397065.1"/>
    <property type="molecule type" value="Genomic_DNA"/>
</dbReference>
<feature type="transmembrane region" description="Helical" evidence="7">
    <location>
        <begin position="146"/>
        <end position="166"/>
    </location>
</feature>
<comment type="subcellular location">
    <subcellularLocation>
        <location evidence="1 7">Cell membrane</location>
        <topology evidence="1 7">Multi-pass membrane protein</topology>
    </subcellularLocation>
</comment>
<proteinExistence type="inferred from homology"/>
<accession>A0AA90NEM1</accession>
<evidence type="ECO:0000256" key="3">
    <source>
        <dbReference type="ARBA" id="ARBA00022475"/>
    </source>
</evidence>
<feature type="transmembrane region" description="Helical" evidence="7">
    <location>
        <begin position="186"/>
        <end position="206"/>
    </location>
</feature>
<dbReference type="RefSeq" id="WP_220656871.1">
    <property type="nucleotide sequence ID" value="NZ_BAAAII010000011.1"/>
</dbReference>
<dbReference type="InterPro" id="IPR000515">
    <property type="entry name" value="MetI-like"/>
</dbReference>
<dbReference type="Pfam" id="PF00528">
    <property type="entry name" value="BPD_transp_1"/>
    <property type="match status" value="1"/>
</dbReference>
<dbReference type="PANTHER" id="PTHR32243:SF24">
    <property type="entry name" value="DIACETYLCHITOBIOSE UPTAKE SYSTEM PERMEASE PROTEIN NGCG"/>
    <property type="match status" value="1"/>
</dbReference>
<feature type="transmembrane region" description="Helical" evidence="7">
    <location>
        <begin position="49"/>
        <end position="69"/>
    </location>
</feature>
<dbReference type="SUPFAM" id="SSF161098">
    <property type="entry name" value="MetI-like"/>
    <property type="match status" value="1"/>
</dbReference>
<sequence>MNTSVQSDSPAAAVVTSRTSDRTVGRGTRSRPAPANEGRSLVKYVGRTVVWAFTVINVFLLFWLVSASFKTPRELNEGPLSLPRFLFEEGRPFRNWATAWQVSGFKSAFGNTVIVVFVSSLLILAIGAPAAYALSRAKVRWARPMTGYFVLGMGVPFQTLVIPLSVAMSKVSFAGGTLNNSLTGLIIVYTALSLPFTIYLLTGFFASLPDELEEAAAMDGATGLRTFVGVMLPLARGGLLTAFIINAIGLWNETLLAVVLVRDDSKYTMARELWAFYGTMQYNSDYGALLAGVALLVLPMFILYLVLARYIIGGLTLGSGK</sequence>
<dbReference type="GO" id="GO:0005886">
    <property type="term" value="C:plasma membrane"/>
    <property type="evidence" value="ECO:0007669"/>
    <property type="project" value="UniProtKB-SubCell"/>
</dbReference>
<evidence type="ECO:0000256" key="2">
    <source>
        <dbReference type="ARBA" id="ARBA00022448"/>
    </source>
</evidence>
<feature type="transmembrane region" description="Helical" evidence="7">
    <location>
        <begin position="286"/>
        <end position="312"/>
    </location>
</feature>
<keyword evidence="5 7" id="KW-1133">Transmembrane helix</keyword>
<evidence type="ECO:0000313" key="11">
    <source>
        <dbReference type="Proteomes" id="UP001178281"/>
    </source>
</evidence>
<feature type="domain" description="ABC transmembrane type-1" evidence="9">
    <location>
        <begin position="109"/>
        <end position="307"/>
    </location>
</feature>
<dbReference type="Proteomes" id="UP001178281">
    <property type="component" value="Unassembled WGS sequence"/>
</dbReference>
<evidence type="ECO:0000256" key="6">
    <source>
        <dbReference type="ARBA" id="ARBA00023136"/>
    </source>
</evidence>
<evidence type="ECO:0000256" key="4">
    <source>
        <dbReference type="ARBA" id="ARBA00022692"/>
    </source>
</evidence>
<evidence type="ECO:0000256" key="7">
    <source>
        <dbReference type="RuleBase" id="RU363032"/>
    </source>
</evidence>
<feature type="transmembrane region" description="Helical" evidence="7">
    <location>
        <begin position="227"/>
        <end position="251"/>
    </location>
</feature>
<feature type="transmembrane region" description="Helical" evidence="7">
    <location>
        <begin position="113"/>
        <end position="134"/>
    </location>
</feature>
<evidence type="ECO:0000256" key="5">
    <source>
        <dbReference type="ARBA" id="ARBA00022989"/>
    </source>
</evidence>